<evidence type="ECO:0000256" key="1">
    <source>
        <dbReference type="SAM" id="MobiDB-lite"/>
    </source>
</evidence>
<dbReference type="EMBL" id="MW013142">
    <property type="protein sequence ID" value="QVQ57613.1"/>
    <property type="molecule type" value="Genomic_DNA"/>
</dbReference>
<accession>A0A8E6L4I2</accession>
<dbReference type="AlphaFoldDB" id="A0A8E6L4I2"/>
<evidence type="ECO:0000313" key="2">
    <source>
        <dbReference type="EMBL" id="QVQ57613.1"/>
    </source>
</evidence>
<protein>
    <submittedName>
        <fullName evidence="2">Uncharacterized protein</fullName>
    </submittedName>
</protein>
<sequence length="168" mass="16968">MERVAVVVIVRAARAGSTHAPSRPARTEQNAVSPSVGAAPSRPIAAPPRAGPPRIATFPITAFSDETRSTESPATWPSLGSSLSCAAIPGASNAAPSTTQAISPVFERAPTASSSGMLAMATPPTTPEINATGARPNRSTRPPPTHAPMMVAMTLLAAVAPAQAALFV</sequence>
<organism evidence="2">
    <name type="scientific">Klebsiella pneumoniae</name>
    <dbReference type="NCBI Taxonomy" id="573"/>
    <lineage>
        <taxon>Bacteria</taxon>
        <taxon>Pseudomonadati</taxon>
        <taxon>Pseudomonadota</taxon>
        <taxon>Gammaproteobacteria</taxon>
        <taxon>Enterobacterales</taxon>
        <taxon>Enterobacteriaceae</taxon>
        <taxon>Klebsiella/Raoultella group</taxon>
        <taxon>Klebsiella</taxon>
        <taxon>Klebsiella pneumoniae complex</taxon>
    </lineage>
</organism>
<keyword evidence="2" id="KW-0614">Plasmid</keyword>
<feature type="region of interest" description="Disordered" evidence="1">
    <location>
        <begin position="15"/>
        <end position="54"/>
    </location>
</feature>
<reference evidence="2" key="1">
    <citation type="submission" date="2020-09" db="EMBL/GenBank/DDBJ databases">
        <authorList>
            <person name="Zhou D."/>
            <person name="Wang L."/>
        </authorList>
    </citation>
    <scope>NUCLEOTIDE SEQUENCE</scope>
    <source>
        <plasmid evidence="2">pA1718-HI3</plasmid>
    </source>
</reference>
<geneLocation type="plasmid" evidence="2">
    <name>pA1718-HI3</name>
</geneLocation>
<name>A0A8E6L4I2_KLEPN</name>
<proteinExistence type="predicted"/>
<feature type="region of interest" description="Disordered" evidence="1">
    <location>
        <begin position="120"/>
        <end position="145"/>
    </location>
</feature>